<dbReference type="Pfam" id="PF13692">
    <property type="entry name" value="Glyco_trans_1_4"/>
    <property type="match status" value="1"/>
</dbReference>
<dbReference type="Proteomes" id="UP000192042">
    <property type="component" value="Chromosome I"/>
</dbReference>
<proteinExistence type="predicted"/>
<dbReference type="EMBL" id="LT828648">
    <property type="protein sequence ID" value="SLM46406.1"/>
    <property type="molecule type" value="Genomic_DNA"/>
</dbReference>
<dbReference type="Pfam" id="PF13439">
    <property type="entry name" value="Glyco_transf_4"/>
    <property type="match status" value="1"/>
</dbReference>
<reference evidence="2 3" key="1">
    <citation type="submission" date="2017-03" db="EMBL/GenBank/DDBJ databases">
        <authorList>
            <person name="Afonso C.L."/>
            <person name="Miller P.J."/>
            <person name="Scott M.A."/>
            <person name="Spackman E."/>
            <person name="Goraichik I."/>
            <person name="Dimitrov K.M."/>
            <person name="Suarez D.L."/>
            <person name="Swayne D.E."/>
        </authorList>
    </citation>
    <scope>NUCLEOTIDE SEQUENCE [LARGE SCALE GENOMIC DNA]</scope>
    <source>
        <strain evidence="2">Genome sequencing of Nitrospira japonica strain NJ11</strain>
    </source>
</reference>
<dbReference type="PANTHER" id="PTHR12526">
    <property type="entry name" value="GLYCOSYLTRANSFERASE"/>
    <property type="match status" value="1"/>
</dbReference>
<dbReference type="KEGG" id="nja:NSJP_0234"/>
<dbReference type="OrthoDB" id="9768685at2"/>
<protein>
    <submittedName>
        <fullName evidence="2">Glycosyl transferase group 1</fullName>
    </submittedName>
</protein>
<keyword evidence="3" id="KW-1185">Reference proteome</keyword>
<dbReference type="InterPro" id="IPR028098">
    <property type="entry name" value="Glyco_trans_4-like_N"/>
</dbReference>
<dbReference type="GO" id="GO:0016757">
    <property type="term" value="F:glycosyltransferase activity"/>
    <property type="evidence" value="ECO:0007669"/>
    <property type="project" value="UniProtKB-ARBA"/>
</dbReference>
<sequence>MKILQISTYDKGGGAEAVAWELFSAYRRRGHLSRMAVGDKRTGDSDVTTFPLDERRWPVRLSRRLAPYEGRIRGAWRLRRWLELYAAYPPAWVQSRLGRENFNFPETWRLFQQMENQPDVVHCHNLHGGWLTRGGYFDLRMLPWLSRRVPTMLTLHDTWLLSGHCAYTLGCDRWKTGCGRCPDLSIYPALARDGTAHNWRMKQSIYDDSRLYIATPSRWLMRQVEQSMLAPAVIEGRVIPNGVDSAVFCPGRKDEARASLGLPQDAAILLFVANAAKQNIFKDYKTVEACAIRVAARFRTRKVLLLVLGEADETHVFDNGEIRCVPFQTQRAVTARFYQAADVYVHAAKSDTFPNTILEALSCGIPVVATAVDGIPEQVEEGRSGFLVPAGDADSMAAHVYRLLSTESLRAAIGRAAAERASRLFGLDRQVDAYLGWYGEMAARNQTKKELAHAC</sequence>
<keyword evidence="2" id="KW-0808">Transferase</keyword>
<organism evidence="2 3">
    <name type="scientific">Nitrospira japonica</name>
    <dbReference type="NCBI Taxonomy" id="1325564"/>
    <lineage>
        <taxon>Bacteria</taxon>
        <taxon>Pseudomonadati</taxon>
        <taxon>Nitrospirota</taxon>
        <taxon>Nitrospiria</taxon>
        <taxon>Nitrospirales</taxon>
        <taxon>Nitrospiraceae</taxon>
        <taxon>Nitrospira</taxon>
    </lineage>
</organism>
<evidence type="ECO:0000313" key="3">
    <source>
        <dbReference type="Proteomes" id="UP000192042"/>
    </source>
</evidence>
<dbReference type="RefSeq" id="WP_080885099.1">
    <property type="nucleotide sequence ID" value="NZ_LT828648.1"/>
</dbReference>
<accession>A0A1W1I086</accession>
<dbReference type="SUPFAM" id="SSF53756">
    <property type="entry name" value="UDP-Glycosyltransferase/glycogen phosphorylase"/>
    <property type="match status" value="1"/>
</dbReference>
<feature type="domain" description="Glycosyltransferase subfamily 4-like N-terminal" evidence="1">
    <location>
        <begin position="13"/>
        <end position="245"/>
    </location>
</feature>
<gene>
    <name evidence="2" type="ORF">NSJP_0234</name>
</gene>
<evidence type="ECO:0000313" key="2">
    <source>
        <dbReference type="EMBL" id="SLM46406.1"/>
    </source>
</evidence>
<evidence type="ECO:0000259" key="1">
    <source>
        <dbReference type="Pfam" id="PF13439"/>
    </source>
</evidence>
<dbReference type="Gene3D" id="3.40.50.2000">
    <property type="entry name" value="Glycogen Phosphorylase B"/>
    <property type="match status" value="2"/>
</dbReference>
<dbReference type="PANTHER" id="PTHR12526:SF635">
    <property type="entry name" value="GLYCOSYL TRANSFERASE GROUP 1"/>
    <property type="match status" value="1"/>
</dbReference>
<dbReference type="AlphaFoldDB" id="A0A1W1I086"/>
<dbReference type="STRING" id="1325564.NSJP_0234"/>
<name>A0A1W1I086_9BACT</name>